<dbReference type="Proteomes" id="UP000018837">
    <property type="component" value="Unassembled WGS sequence"/>
</dbReference>
<evidence type="ECO:0000313" key="1">
    <source>
        <dbReference type="EMBL" id="ETK01071.1"/>
    </source>
</evidence>
<proteinExistence type="predicted"/>
<dbReference type="AlphaFoldDB" id="W2C3P6"/>
<sequence length="101" mass="11370">MIRLLQAVSLQCTLEYGLPFVHRNGMHCQERRIQLFYAVPELYVANAGFGIVGRPKVHQRVLSGMFSEVDRATSELRKDDRRGIVPDLKSFGDTCPFGSDG</sequence>
<dbReference type="EMBL" id="AYUF01000492">
    <property type="protein sequence ID" value="ETK01071.1"/>
    <property type="molecule type" value="Genomic_DNA"/>
</dbReference>
<name>W2C3P6_9BACT</name>
<accession>W2C3P6</accession>
<gene>
    <name evidence="1" type="ORF">N425_11865</name>
</gene>
<reference evidence="1 2" key="1">
    <citation type="submission" date="2013-11" db="EMBL/GenBank/DDBJ databases">
        <title>Single cell genomics of uncultured Tannerella BU063 (oral taxon 286).</title>
        <authorList>
            <person name="Beall C.J."/>
            <person name="Campbell A.G."/>
            <person name="Griffen A.L."/>
            <person name="Podar M."/>
            <person name="Leys E.J."/>
        </authorList>
    </citation>
    <scope>NUCLEOTIDE SEQUENCE [LARGE SCALE GENOMIC DNA]</scope>
    <source>
        <strain evidence="1">Cell 2</strain>
    </source>
</reference>
<comment type="caution">
    <text evidence="1">The sequence shown here is derived from an EMBL/GenBank/DDBJ whole genome shotgun (WGS) entry which is preliminary data.</text>
</comment>
<organism evidence="1 2">
    <name type="scientific">Tannerella sp. oral taxon BU063 isolate Cell 2</name>
    <dbReference type="NCBI Taxonomy" id="1411148"/>
    <lineage>
        <taxon>Bacteria</taxon>
        <taxon>Pseudomonadati</taxon>
        <taxon>Bacteroidota</taxon>
        <taxon>Bacteroidia</taxon>
        <taxon>Bacteroidales</taxon>
        <taxon>Tannerellaceae</taxon>
        <taxon>Tannerella</taxon>
    </lineage>
</organism>
<protein>
    <submittedName>
        <fullName evidence="1">Uncharacterized protein</fullName>
    </submittedName>
</protein>
<evidence type="ECO:0000313" key="2">
    <source>
        <dbReference type="Proteomes" id="UP000018837"/>
    </source>
</evidence>